<dbReference type="AlphaFoldDB" id="A0A0K2SRB2"/>
<sequence>MAFPFGRRRKHPPETATVLRGGKPQAAGEAWHASQSGDLSRMLRALDKPTNPIDRHFLLLKIVEATYKERQNPPMRDLCKRVAQMHVDEFPRIAAPLKKDLGTMPRVPTFVWLASLLAEDGEYDAAIKVCQLAQRYGLRDGTKGSFEARIGGIRKAKQRAQQER</sequence>
<reference evidence="3" key="1">
    <citation type="submission" date="2015-07" db="EMBL/GenBank/DDBJ databases">
        <title>Complete genome sequence and phylogenetic analysis of Limnochorda pilosa.</title>
        <authorList>
            <person name="Watanabe M."/>
            <person name="Kojima H."/>
            <person name="Fukui M."/>
        </authorList>
    </citation>
    <scope>NUCLEOTIDE SEQUENCE [LARGE SCALE GENOMIC DNA]</scope>
    <source>
        <strain evidence="3">HC45</strain>
    </source>
</reference>
<dbReference type="EMBL" id="AP014924">
    <property type="protein sequence ID" value="BAS29379.1"/>
    <property type="molecule type" value="Genomic_DNA"/>
</dbReference>
<gene>
    <name evidence="2" type="ORF">LIP_3568</name>
</gene>
<evidence type="ECO:0000313" key="2">
    <source>
        <dbReference type="EMBL" id="BAS29379.1"/>
    </source>
</evidence>
<evidence type="ECO:0000313" key="3">
    <source>
        <dbReference type="Proteomes" id="UP000065807"/>
    </source>
</evidence>
<reference evidence="3" key="2">
    <citation type="journal article" date="2016" name="Int. J. Syst. Evol. Microbiol.">
        <title>Complete genome sequence and cell structure of Limnochorda pilosa, a Gram-negative spore-former within the phylum Firmicutes.</title>
        <authorList>
            <person name="Watanabe M."/>
            <person name="Kojima H."/>
            <person name="Fukui M."/>
        </authorList>
    </citation>
    <scope>NUCLEOTIDE SEQUENCE [LARGE SCALE GENOMIC DNA]</scope>
    <source>
        <strain evidence="3">HC45</strain>
    </source>
</reference>
<feature type="region of interest" description="Disordered" evidence="1">
    <location>
        <begin position="1"/>
        <end position="28"/>
    </location>
</feature>
<dbReference type="Proteomes" id="UP000065807">
    <property type="component" value="Chromosome"/>
</dbReference>
<organism evidence="2 3">
    <name type="scientific">Limnochorda pilosa</name>
    <dbReference type="NCBI Taxonomy" id="1555112"/>
    <lineage>
        <taxon>Bacteria</taxon>
        <taxon>Bacillati</taxon>
        <taxon>Bacillota</taxon>
        <taxon>Limnochordia</taxon>
        <taxon>Limnochordales</taxon>
        <taxon>Limnochordaceae</taxon>
        <taxon>Limnochorda</taxon>
    </lineage>
</organism>
<evidence type="ECO:0000256" key="1">
    <source>
        <dbReference type="SAM" id="MobiDB-lite"/>
    </source>
</evidence>
<accession>A0A0K2SRB2</accession>
<name>A0A0K2SRB2_LIMPI</name>
<proteinExistence type="predicted"/>
<keyword evidence="3" id="KW-1185">Reference proteome</keyword>
<protein>
    <submittedName>
        <fullName evidence="2">Uncharacterized protein</fullName>
    </submittedName>
</protein>
<feature type="compositionally biased region" description="Basic residues" evidence="1">
    <location>
        <begin position="1"/>
        <end position="11"/>
    </location>
</feature>
<dbReference type="KEGG" id="lpil:LIP_3568"/>